<dbReference type="AlphaFoldDB" id="A0A559KIF7"/>
<comment type="caution">
    <text evidence="5">The sequence shown here is derived from an EMBL/GenBank/DDBJ whole genome shotgun (WGS) entry which is preliminary data.</text>
</comment>
<keyword evidence="6" id="KW-1185">Reference proteome</keyword>
<dbReference type="EMBL" id="VNJI01000001">
    <property type="protein sequence ID" value="TVY11915.1"/>
    <property type="molecule type" value="Genomic_DNA"/>
</dbReference>
<evidence type="ECO:0000256" key="2">
    <source>
        <dbReference type="ARBA" id="ARBA00022679"/>
    </source>
</evidence>
<keyword evidence="1" id="KW-0597">Phosphoprotein</keyword>
<protein>
    <recommendedName>
        <fullName evidence="4">SpoOB alpha-helical domain-containing protein</fullName>
    </recommendedName>
</protein>
<accession>A0A559KIF7</accession>
<dbReference type="Pfam" id="PF14689">
    <property type="entry name" value="SPOB_a"/>
    <property type="match status" value="1"/>
</dbReference>
<gene>
    <name evidence="5" type="ORF">FPZ49_01110</name>
</gene>
<dbReference type="RefSeq" id="WP_144842499.1">
    <property type="nucleotide sequence ID" value="NZ_VNJI01000001.1"/>
</dbReference>
<dbReference type="SUPFAM" id="SSF55890">
    <property type="entry name" value="Sporulation response regulatory protein Spo0B"/>
    <property type="match status" value="1"/>
</dbReference>
<dbReference type="OrthoDB" id="2375606at2"/>
<dbReference type="InterPro" id="IPR016120">
    <property type="entry name" value="Sig_transdc_His_kin_SpoOB"/>
</dbReference>
<dbReference type="Gene3D" id="1.10.287.130">
    <property type="match status" value="1"/>
</dbReference>
<feature type="domain" description="SpoOB alpha-helical" evidence="4">
    <location>
        <begin position="37"/>
        <end position="87"/>
    </location>
</feature>
<dbReference type="Proteomes" id="UP000317036">
    <property type="component" value="Unassembled WGS sequence"/>
</dbReference>
<keyword evidence="2" id="KW-0808">Transferase</keyword>
<evidence type="ECO:0000313" key="6">
    <source>
        <dbReference type="Proteomes" id="UP000317036"/>
    </source>
</evidence>
<organism evidence="5 6">
    <name type="scientific">Paenibacillus cremeus</name>
    <dbReference type="NCBI Taxonomy" id="2163881"/>
    <lineage>
        <taxon>Bacteria</taxon>
        <taxon>Bacillati</taxon>
        <taxon>Bacillota</taxon>
        <taxon>Bacilli</taxon>
        <taxon>Bacillales</taxon>
        <taxon>Paenibacillaceae</taxon>
        <taxon>Paenibacillus</taxon>
    </lineage>
</organism>
<name>A0A559KIF7_9BACL</name>
<evidence type="ECO:0000256" key="1">
    <source>
        <dbReference type="ARBA" id="ARBA00022553"/>
    </source>
</evidence>
<proteinExistence type="predicted"/>
<sequence>MTSNAKQSTSMGDSGRVGASQAALNFDLDRAEADLRLLRLFNRYRHDWMNDIQIFMGYVQLKKYDKLTDLMEKIKEKVRQESLMSKLGIPSLIVHLLTFQAEVKELELHVRMEEEIRLQDYGVPEETEQWLAALLDSFKAEAMAAVNECNALELYFAKEADGLGITADYQGGYDLERLKLAEATLCKAWLAGRGWVLEASYSEIQVKWTVRLQRT</sequence>
<dbReference type="InterPro" id="IPR039506">
    <property type="entry name" value="SPOB_a"/>
</dbReference>
<reference evidence="5 6" key="1">
    <citation type="submission" date="2019-07" db="EMBL/GenBank/DDBJ databases">
        <authorList>
            <person name="Kim J."/>
        </authorList>
    </citation>
    <scope>NUCLEOTIDE SEQUENCE [LARGE SCALE GENOMIC DNA]</scope>
    <source>
        <strain evidence="5 6">JC52</strain>
    </source>
</reference>
<dbReference type="GO" id="GO:0000155">
    <property type="term" value="F:phosphorelay sensor kinase activity"/>
    <property type="evidence" value="ECO:0007669"/>
    <property type="project" value="InterPro"/>
</dbReference>
<evidence type="ECO:0000256" key="3">
    <source>
        <dbReference type="ARBA" id="ARBA00022777"/>
    </source>
</evidence>
<evidence type="ECO:0000259" key="4">
    <source>
        <dbReference type="Pfam" id="PF14689"/>
    </source>
</evidence>
<evidence type="ECO:0000313" key="5">
    <source>
        <dbReference type="EMBL" id="TVY11915.1"/>
    </source>
</evidence>
<keyword evidence="3" id="KW-0418">Kinase</keyword>